<dbReference type="FunFam" id="3.30.70.330:FF:000001">
    <property type="entry name" value="50S ribosomal protein L23"/>
    <property type="match status" value="1"/>
</dbReference>
<dbReference type="EMBL" id="LGSS01000010">
    <property type="protein sequence ID" value="KNF08021.1"/>
    <property type="molecule type" value="Genomic_DNA"/>
</dbReference>
<evidence type="ECO:0000256" key="4">
    <source>
        <dbReference type="ARBA" id="ARBA00022980"/>
    </source>
</evidence>
<dbReference type="GO" id="GO:0006412">
    <property type="term" value="P:translation"/>
    <property type="evidence" value="ECO:0007669"/>
    <property type="project" value="UniProtKB-UniRule"/>
</dbReference>
<keyword evidence="2 6" id="KW-0699">rRNA-binding</keyword>
<accession>A0A0L0W9A8</accession>
<keyword evidence="5 6" id="KW-0687">Ribonucleoprotein</keyword>
<proteinExistence type="inferred from homology"/>
<comment type="similarity">
    <text evidence="1 6 7">Belongs to the universal ribosomal protein uL23 family.</text>
</comment>
<keyword evidence="9" id="KW-1185">Reference proteome</keyword>
<evidence type="ECO:0000256" key="2">
    <source>
        <dbReference type="ARBA" id="ARBA00022730"/>
    </source>
</evidence>
<dbReference type="Gene3D" id="3.30.70.330">
    <property type="match status" value="1"/>
</dbReference>
<evidence type="ECO:0000313" key="8">
    <source>
        <dbReference type="EMBL" id="KNF08021.1"/>
    </source>
</evidence>
<evidence type="ECO:0000256" key="6">
    <source>
        <dbReference type="HAMAP-Rule" id="MF_01369"/>
    </source>
</evidence>
<dbReference type="RefSeq" id="WP_050355668.1">
    <property type="nucleotide sequence ID" value="NZ_LGSS01000010.1"/>
</dbReference>
<dbReference type="NCBIfam" id="NF004364">
    <property type="entry name" value="PRK05738.2-5"/>
    <property type="match status" value="1"/>
</dbReference>
<dbReference type="STRING" id="1503.CLPU_10c00760"/>
<dbReference type="HAMAP" id="MF_01369_B">
    <property type="entry name" value="Ribosomal_uL23_B"/>
    <property type="match status" value="1"/>
</dbReference>
<dbReference type="PROSITE" id="PS00050">
    <property type="entry name" value="RIBOSOMAL_L23"/>
    <property type="match status" value="1"/>
</dbReference>
<comment type="caution">
    <text evidence="8">The sequence shown here is derived from an EMBL/GenBank/DDBJ whole genome shotgun (WGS) entry which is preliminary data.</text>
</comment>
<evidence type="ECO:0000256" key="5">
    <source>
        <dbReference type="ARBA" id="ARBA00023274"/>
    </source>
</evidence>
<dbReference type="InterPro" id="IPR012677">
    <property type="entry name" value="Nucleotide-bd_a/b_plait_sf"/>
</dbReference>
<dbReference type="GO" id="GO:1990904">
    <property type="term" value="C:ribonucleoprotein complex"/>
    <property type="evidence" value="ECO:0007669"/>
    <property type="project" value="UniProtKB-KW"/>
</dbReference>
<evidence type="ECO:0000313" key="9">
    <source>
        <dbReference type="Proteomes" id="UP000037267"/>
    </source>
</evidence>
<dbReference type="SUPFAM" id="SSF54189">
    <property type="entry name" value="Ribosomal proteins S24e, L23 and L15e"/>
    <property type="match status" value="1"/>
</dbReference>
<dbReference type="NCBIfam" id="NF004363">
    <property type="entry name" value="PRK05738.2-4"/>
    <property type="match status" value="1"/>
</dbReference>
<sequence length="96" mass="10849">MRSPHDIIIKPVVTEQSMSNMSEGKYTFVVDKKANKTEIKNAIEKVFGVKVEQVNTMNMQGKMKRMGVHVGRRASWKKAIVTLTADSKGIEFFEGM</sequence>
<evidence type="ECO:0000256" key="3">
    <source>
        <dbReference type="ARBA" id="ARBA00022884"/>
    </source>
</evidence>
<dbReference type="Pfam" id="PF00276">
    <property type="entry name" value="Ribosomal_L23"/>
    <property type="match status" value="1"/>
</dbReference>
<evidence type="ECO:0000256" key="7">
    <source>
        <dbReference type="RuleBase" id="RU003934"/>
    </source>
</evidence>
<dbReference type="AlphaFoldDB" id="A0A0L0W9A8"/>
<keyword evidence="4 6" id="KW-0689">Ribosomal protein</keyword>
<evidence type="ECO:0000256" key="1">
    <source>
        <dbReference type="ARBA" id="ARBA00006700"/>
    </source>
</evidence>
<reference evidence="9" key="1">
    <citation type="submission" date="2015-07" db="EMBL/GenBank/DDBJ databases">
        <title>Draft genome sequence of the purine-degrading Gottschalkia purinilyticum DSM 1384 (formerly Clostridium purinilyticum).</title>
        <authorList>
            <person name="Poehlein A."/>
            <person name="Schiel-Bengelsdorf B."/>
            <person name="Bengelsdorf F.R."/>
            <person name="Daniel R."/>
            <person name="Duerre P."/>
        </authorList>
    </citation>
    <scope>NUCLEOTIDE SEQUENCE [LARGE SCALE GENOMIC DNA]</scope>
    <source>
        <strain evidence="9">DSM 1384</strain>
    </source>
</reference>
<protein>
    <recommendedName>
        <fullName evidence="6">Large ribosomal subunit protein uL23</fullName>
    </recommendedName>
</protein>
<gene>
    <name evidence="6 8" type="primary">rplW</name>
    <name evidence="8" type="ORF">CLPU_10c00760</name>
</gene>
<dbReference type="PATRIC" id="fig|1503.3.peg.76"/>
<dbReference type="InterPro" id="IPR013025">
    <property type="entry name" value="Ribosomal_uL23-like"/>
</dbReference>
<dbReference type="OrthoDB" id="9793353at2"/>
<comment type="function">
    <text evidence="6">One of the early assembly proteins it binds 23S rRNA. One of the proteins that surrounds the polypeptide exit tunnel on the outside of the ribosome. Forms the main docking site for trigger factor binding to the ribosome.</text>
</comment>
<dbReference type="GO" id="GO:0003735">
    <property type="term" value="F:structural constituent of ribosome"/>
    <property type="evidence" value="ECO:0007669"/>
    <property type="project" value="InterPro"/>
</dbReference>
<dbReference type="GO" id="GO:0005840">
    <property type="term" value="C:ribosome"/>
    <property type="evidence" value="ECO:0007669"/>
    <property type="project" value="UniProtKB-KW"/>
</dbReference>
<dbReference type="Proteomes" id="UP000037267">
    <property type="component" value="Unassembled WGS sequence"/>
</dbReference>
<comment type="subunit">
    <text evidence="6">Part of the 50S ribosomal subunit. Contacts protein L29, and trigger factor when it is bound to the ribosome.</text>
</comment>
<organism evidence="8 9">
    <name type="scientific">Gottschalkia purinilytica</name>
    <name type="common">Clostridium purinilyticum</name>
    <dbReference type="NCBI Taxonomy" id="1503"/>
    <lineage>
        <taxon>Bacteria</taxon>
        <taxon>Bacillati</taxon>
        <taxon>Bacillota</taxon>
        <taxon>Tissierellia</taxon>
        <taxon>Tissierellales</taxon>
        <taxon>Gottschalkiaceae</taxon>
        <taxon>Gottschalkia</taxon>
    </lineage>
</organism>
<dbReference type="InterPro" id="IPR012678">
    <property type="entry name" value="Ribosomal_uL23/eL15/eS24_sf"/>
</dbReference>
<dbReference type="NCBIfam" id="NF004366">
    <property type="entry name" value="PRK05738.3-2"/>
    <property type="match status" value="1"/>
</dbReference>
<name>A0A0L0W9A8_GOTPU</name>
<dbReference type="InterPro" id="IPR001014">
    <property type="entry name" value="Ribosomal_uL23_CS"/>
</dbReference>
<keyword evidence="3 6" id="KW-0694">RNA-binding</keyword>
<dbReference type="GO" id="GO:0019843">
    <property type="term" value="F:rRNA binding"/>
    <property type="evidence" value="ECO:0007669"/>
    <property type="project" value="UniProtKB-UniRule"/>
</dbReference>
<dbReference type="PANTHER" id="PTHR11620">
    <property type="entry name" value="60S RIBOSOMAL PROTEIN L23A"/>
    <property type="match status" value="1"/>
</dbReference>